<keyword evidence="3" id="KW-1185">Reference proteome</keyword>
<feature type="region of interest" description="Disordered" evidence="1">
    <location>
        <begin position="31"/>
        <end position="51"/>
    </location>
</feature>
<evidence type="ECO:0000313" key="3">
    <source>
        <dbReference type="Proteomes" id="UP000187203"/>
    </source>
</evidence>
<accession>A0A1R3KZS1</accession>
<evidence type="ECO:0000313" key="2">
    <source>
        <dbReference type="EMBL" id="OMP12593.1"/>
    </source>
</evidence>
<feature type="compositionally biased region" description="Polar residues" evidence="1">
    <location>
        <begin position="41"/>
        <end position="51"/>
    </location>
</feature>
<sequence length="51" mass="5709">MEVKEKKIAREKTEVDCRTVDSVNWPCPCPDDLASNPLPNPSSKLEPQANK</sequence>
<dbReference type="EMBL" id="AWUE01008781">
    <property type="protein sequence ID" value="OMP12593.1"/>
    <property type="molecule type" value="Genomic_DNA"/>
</dbReference>
<reference evidence="3" key="1">
    <citation type="submission" date="2013-09" db="EMBL/GenBank/DDBJ databases">
        <title>Corchorus olitorius genome sequencing.</title>
        <authorList>
            <person name="Alam M."/>
            <person name="Haque M.S."/>
            <person name="Islam M.S."/>
            <person name="Emdad E.M."/>
            <person name="Islam M.M."/>
            <person name="Ahmed B."/>
            <person name="Halim A."/>
            <person name="Hossen Q.M.M."/>
            <person name="Hossain M.Z."/>
            <person name="Ahmed R."/>
            <person name="Khan M.M."/>
            <person name="Islam R."/>
            <person name="Rashid M.M."/>
            <person name="Khan S.A."/>
            <person name="Rahman M.S."/>
            <person name="Alam M."/>
            <person name="Yahiya A.S."/>
            <person name="Khan M.S."/>
            <person name="Azam M.S."/>
            <person name="Haque T."/>
            <person name="Lashkar M.Z.H."/>
            <person name="Akhand A.I."/>
            <person name="Morshed G."/>
            <person name="Roy S."/>
            <person name="Uddin K.S."/>
            <person name="Rabeya T."/>
            <person name="Hossain A.S."/>
            <person name="Chowdhury A."/>
            <person name="Snigdha A.R."/>
            <person name="Mortoza M.S."/>
            <person name="Matin S.A."/>
            <person name="Hoque S.M.E."/>
            <person name="Islam M.K."/>
            <person name="Roy D.K."/>
            <person name="Haider R."/>
            <person name="Moosa M.M."/>
            <person name="Elias S.M."/>
            <person name="Hasan A.M."/>
            <person name="Jahan S."/>
            <person name="Shafiuddin M."/>
            <person name="Mahmood N."/>
            <person name="Shommy N.S."/>
        </authorList>
    </citation>
    <scope>NUCLEOTIDE SEQUENCE [LARGE SCALE GENOMIC DNA]</scope>
    <source>
        <strain evidence="3">cv. O-4</strain>
    </source>
</reference>
<dbReference type="AlphaFoldDB" id="A0A1R3KZS1"/>
<protein>
    <submittedName>
        <fullName evidence="2">Uncharacterized protein</fullName>
    </submittedName>
</protein>
<evidence type="ECO:0000256" key="1">
    <source>
        <dbReference type="SAM" id="MobiDB-lite"/>
    </source>
</evidence>
<dbReference type="Proteomes" id="UP000187203">
    <property type="component" value="Unassembled WGS sequence"/>
</dbReference>
<organism evidence="2 3">
    <name type="scientific">Corchorus olitorius</name>
    <dbReference type="NCBI Taxonomy" id="93759"/>
    <lineage>
        <taxon>Eukaryota</taxon>
        <taxon>Viridiplantae</taxon>
        <taxon>Streptophyta</taxon>
        <taxon>Embryophyta</taxon>
        <taxon>Tracheophyta</taxon>
        <taxon>Spermatophyta</taxon>
        <taxon>Magnoliopsida</taxon>
        <taxon>eudicotyledons</taxon>
        <taxon>Gunneridae</taxon>
        <taxon>Pentapetalae</taxon>
        <taxon>rosids</taxon>
        <taxon>malvids</taxon>
        <taxon>Malvales</taxon>
        <taxon>Malvaceae</taxon>
        <taxon>Grewioideae</taxon>
        <taxon>Apeibeae</taxon>
        <taxon>Corchorus</taxon>
    </lineage>
</organism>
<comment type="caution">
    <text evidence="2">The sequence shown here is derived from an EMBL/GenBank/DDBJ whole genome shotgun (WGS) entry which is preliminary data.</text>
</comment>
<name>A0A1R3KZS1_9ROSI</name>
<gene>
    <name evidence="2" type="ORF">COLO4_02983</name>
</gene>
<proteinExistence type="predicted"/>